<feature type="transmembrane region" description="Helical" evidence="7">
    <location>
        <begin position="300"/>
        <end position="324"/>
    </location>
</feature>
<dbReference type="Gene3D" id="1.20.1250.20">
    <property type="entry name" value="MFS general substrate transporter like domains"/>
    <property type="match status" value="1"/>
</dbReference>
<dbReference type="InterPro" id="IPR020846">
    <property type="entry name" value="MFS_dom"/>
</dbReference>
<feature type="transmembrane region" description="Helical" evidence="7">
    <location>
        <begin position="336"/>
        <end position="354"/>
    </location>
</feature>
<accession>A0A9X2S9F9</accession>
<dbReference type="InterPro" id="IPR001958">
    <property type="entry name" value="Tet-R_TetA/multi-R_MdtG-like"/>
</dbReference>
<evidence type="ECO:0000256" key="7">
    <source>
        <dbReference type="SAM" id="Phobius"/>
    </source>
</evidence>
<feature type="transmembrane region" description="Helical" evidence="7">
    <location>
        <begin position="366"/>
        <end position="386"/>
    </location>
</feature>
<feature type="transmembrane region" description="Helical" evidence="7">
    <location>
        <begin position="213"/>
        <end position="234"/>
    </location>
</feature>
<organism evidence="9 10">
    <name type="scientific">Paenibacillus soyae</name>
    <dbReference type="NCBI Taxonomy" id="2969249"/>
    <lineage>
        <taxon>Bacteria</taxon>
        <taxon>Bacillati</taxon>
        <taxon>Bacillota</taxon>
        <taxon>Bacilli</taxon>
        <taxon>Bacillales</taxon>
        <taxon>Paenibacillaceae</taxon>
        <taxon>Paenibacillus</taxon>
    </lineage>
</organism>
<comment type="caution">
    <text evidence="9">The sequence shown here is derived from an EMBL/GenBank/DDBJ whole genome shotgun (WGS) entry which is preliminary data.</text>
</comment>
<dbReference type="RefSeq" id="WP_257446929.1">
    <property type="nucleotide sequence ID" value="NZ_JANIPJ010000009.1"/>
</dbReference>
<evidence type="ECO:0000256" key="3">
    <source>
        <dbReference type="ARBA" id="ARBA00022475"/>
    </source>
</evidence>
<evidence type="ECO:0000259" key="8">
    <source>
        <dbReference type="PROSITE" id="PS50850"/>
    </source>
</evidence>
<dbReference type="InterPro" id="IPR036259">
    <property type="entry name" value="MFS_trans_sf"/>
</dbReference>
<feature type="domain" description="Major facilitator superfamily (MFS) profile" evidence="8">
    <location>
        <begin position="1"/>
        <end position="389"/>
    </location>
</feature>
<proteinExistence type="predicted"/>
<keyword evidence="5 7" id="KW-1133">Transmembrane helix</keyword>
<evidence type="ECO:0000256" key="4">
    <source>
        <dbReference type="ARBA" id="ARBA00022692"/>
    </source>
</evidence>
<feature type="transmembrane region" description="Helical" evidence="7">
    <location>
        <begin position="105"/>
        <end position="125"/>
    </location>
</feature>
<keyword evidence="4 7" id="KW-0812">Transmembrane</keyword>
<dbReference type="Pfam" id="PF07690">
    <property type="entry name" value="MFS_1"/>
    <property type="match status" value="1"/>
</dbReference>
<keyword evidence="2" id="KW-0813">Transport</keyword>
<sequence>MSFSNGAARSGLFIAVTLLYWTSMYIYLPTLTPYLNAGGYSLSFIGIVLGSYGFTQMLVRFPLGVLSDRLGKRKPFILLGMAAACLSCLLFLLPGGWVWPLAGRIVAGICASAWVAFTVLYASYFESGQIGRAMGRISVMTVSGQMIGMLLSGALSEGFGPRAPFLAGALCGAAGLLLAMLIREPAGGVARENGGMSLAQVGTVVRNRTLLRVSLLSILAHGVLFITMFGFTPLKAEQLGAGGVELTLLVFAFMLPHALASFAGSHWLVPRFGSNVTIAIGFVVSACCTAGMIAAPSLGILYATQALNGFAQGLHMPLLLGLAIRDVDSSSRATAMGLYQALYAVGMFSGPFLAGYLNGGWGLDGGFLFGTALALAAAVLTWSWAVKDKREAARLKRSSESADTLQF</sequence>
<evidence type="ECO:0000256" key="2">
    <source>
        <dbReference type="ARBA" id="ARBA00022448"/>
    </source>
</evidence>
<evidence type="ECO:0000256" key="1">
    <source>
        <dbReference type="ARBA" id="ARBA00004651"/>
    </source>
</evidence>
<evidence type="ECO:0000256" key="5">
    <source>
        <dbReference type="ARBA" id="ARBA00022989"/>
    </source>
</evidence>
<dbReference type="PANTHER" id="PTHR23517">
    <property type="entry name" value="RESISTANCE PROTEIN MDTM, PUTATIVE-RELATED-RELATED"/>
    <property type="match status" value="1"/>
</dbReference>
<dbReference type="SUPFAM" id="SSF103473">
    <property type="entry name" value="MFS general substrate transporter"/>
    <property type="match status" value="1"/>
</dbReference>
<comment type="subcellular location">
    <subcellularLocation>
        <location evidence="1">Cell membrane</location>
        <topology evidence="1">Multi-pass membrane protein</topology>
    </subcellularLocation>
</comment>
<evidence type="ECO:0000313" key="9">
    <source>
        <dbReference type="EMBL" id="MCR2805100.1"/>
    </source>
</evidence>
<feature type="transmembrane region" description="Helical" evidence="7">
    <location>
        <begin position="137"/>
        <end position="156"/>
    </location>
</feature>
<feature type="transmembrane region" description="Helical" evidence="7">
    <location>
        <begin position="34"/>
        <end position="55"/>
    </location>
</feature>
<dbReference type="AlphaFoldDB" id="A0A9X2S9F9"/>
<feature type="transmembrane region" description="Helical" evidence="7">
    <location>
        <begin position="276"/>
        <end position="294"/>
    </location>
</feature>
<keyword evidence="10" id="KW-1185">Reference proteome</keyword>
<evidence type="ECO:0000313" key="10">
    <source>
        <dbReference type="Proteomes" id="UP001141950"/>
    </source>
</evidence>
<dbReference type="GO" id="GO:0005886">
    <property type="term" value="C:plasma membrane"/>
    <property type="evidence" value="ECO:0007669"/>
    <property type="project" value="UniProtKB-SubCell"/>
</dbReference>
<protein>
    <submittedName>
        <fullName evidence="9">MFS transporter</fullName>
    </submittedName>
</protein>
<feature type="transmembrane region" description="Helical" evidence="7">
    <location>
        <begin position="162"/>
        <end position="182"/>
    </location>
</feature>
<dbReference type="GO" id="GO:0022857">
    <property type="term" value="F:transmembrane transporter activity"/>
    <property type="evidence" value="ECO:0007669"/>
    <property type="project" value="InterPro"/>
</dbReference>
<dbReference type="InterPro" id="IPR011701">
    <property type="entry name" value="MFS"/>
</dbReference>
<dbReference type="PROSITE" id="PS50850">
    <property type="entry name" value="MFS"/>
    <property type="match status" value="1"/>
</dbReference>
<name>A0A9X2S9F9_9BACL</name>
<feature type="transmembrane region" description="Helical" evidence="7">
    <location>
        <begin position="76"/>
        <end position="99"/>
    </location>
</feature>
<dbReference type="InterPro" id="IPR050171">
    <property type="entry name" value="MFS_Transporters"/>
</dbReference>
<dbReference type="Proteomes" id="UP001141950">
    <property type="component" value="Unassembled WGS sequence"/>
</dbReference>
<feature type="transmembrane region" description="Helical" evidence="7">
    <location>
        <begin position="12"/>
        <end position="28"/>
    </location>
</feature>
<dbReference type="PRINTS" id="PR01035">
    <property type="entry name" value="TCRTETA"/>
</dbReference>
<reference evidence="9" key="1">
    <citation type="submission" date="2022-08" db="EMBL/GenBank/DDBJ databases">
        <title>The genomic sequence of strain Paenibacillus sp. SCIV0701.</title>
        <authorList>
            <person name="Zhao H."/>
        </authorList>
    </citation>
    <scope>NUCLEOTIDE SEQUENCE</scope>
    <source>
        <strain evidence="9">SCIV0701</strain>
    </source>
</reference>
<feature type="transmembrane region" description="Helical" evidence="7">
    <location>
        <begin position="246"/>
        <end position="269"/>
    </location>
</feature>
<keyword evidence="3" id="KW-1003">Cell membrane</keyword>
<evidence type="ECO:0000256" key="6">
    <source>
        <dbReference type="ARBA" id="ARBA00023136"/>
    </source>
</evidence>
<dbReference type="EMBL" id="JANIPJ010000009">
    <property type="protein sequence ID" value="MCR2805100.1"/>
    <property type="molecule type" value="Genomic_DNA"/>
</dbReference>
<gene>
    <name evidence="9" type="ORF">NQZ67_14535</name>
</gene>
<keyword evidence="6 7" id="KW-0472">Membrane</keyword>
<dbReference type="PANTHER" id="PTHR23517:SF13">
    <property type="entry name" value="MAJOR FACILITATOR SUPERFAMILY MFS_1"/>
    <property type="match status" value="1"/>
</dbReference>